<protein>
    <recommendedName>
        <fullName evidence="4">Glutamate--cysteine ligase</fullName>
        <ecNumber evidence="4">6.3.2.2</ecNumber>
    </recommendedName>
</protein>
<evidence type="ECO:0000256" key="5">
    <source>
        <dbReference type="PIRSR" id="PIRSR017901-50"/>
    </source>
</evidence>
<dbReference type="PIRSF" id="PIRSF017901">
    <property type="entry name" value="GCL"/>
    <property type="match status" value="1"/>
</dbReference>
<feature type="disulfide bond" evidence="5">
    <location>
        <begin position="104"/>
        <end position="321"/>
    </location>
</feature>
<gene>
    <name evidence="6" type="ORF">GF068_08150</name>
</gene>
<evidence type="ECO:0000313" key="7">
    <source>
        <dbReference type="Proteomes" id="UP000440224"/>
    </source>
</evidence>
<dbReference type="GO" id="GO:0005524">
    <property type="term" value="F:ATP binding"/>
    <property type="evidence" value="ECO:0007669"/>
    <property type="project" value="UniProtKB-UniRule"/>
</dbReference>
<dbReference type="EC" id="6.3.2.2" evidence="4"/>
<accession>A0A6N7PP40</accession>
<keyword evidence="5" id="KW-1015">Disulfide bond</keyword>
<dbReference type="Pfam" id="PF04107">
    <property type="entry name" value="GCS2"/>
    <property type="match status" value="1"/>
</dbReference>
<comment type="similarity">
    <text evidence="4">Belongs to the glutamate--cysteine ligase type 2 family. EgtA subfamily.</text>
</comment>
<evidence type="ECO:0000256" key="4">
    <source>
        <dbReference type="PIRNR" id="PIRNR017901"/>
    </source>
</evidence>
<dbReference type="PANTHER" id="PTHR34378">
    <property type="entry name" value="GLUTAMATE--CYSTEINE LIGASE, CHLOROPLASTIC"/>
    <property type="match status" value="1"/>
</dbReference>
<comment type="function">
    <text evidence="4">Catalyzes the synthesis of gamma-glutamylcysteine (gamma-GC).</text>
</comment>
<comment type="caution">
    <text evidence="6">The sequence shown here is derived from an EMBL/GenBank/DDBJ whole genome shotgun (WGS) entry which is preliminary data.</text>
</comment>
<dbReference type="EMBL" id="WJIE01000002">
    <property type="protein sequence ID" value="MRG91894.1"/>
    <property type="molecule type" value="Genomic_DNA"/>
</dbReference>
<evidence type="ECO:0000256" key="2">
    <source>
        <dbReference type="ARBA" id="ARBA00022741"/>
    </source>
</evidence>
<keyword evidence="1 4" id="KW-0436">Ligase</keyword>
<organism evidence="6 7">
    <name type="scientific">Polyangium spumosum</name>
    <dbReference type="NCBI Taxonomy" id="889282"/>
    <lineage>
        <taxon>Bacteria</taxon>
        <taxon>Pseudomonadati</taxon>
        <taxon>Myxococcota</taxon>
        <taxon>Polyangia</taxon>
        <taxon>Polyangiales</taxon>
        <taxon>Polyangiaceae</taxon>
        <taxon>Polyangium</taxon>
    </lineage>
</organism>
<keyword evidence="7" id="KW-1185">Reference proteome</keyword>
<evidence type="ECO:0000256" key="3">
    <source>
        <dbReference type="ARBA" id="ARBA00022840"/>
    </source>
</evidence>
<dbReference type="InterPro" id="IPR035434">
    <property type="entry name" value="GCL_bact_plant"/>
</dbReference>
<dbReference type="GO" id="GO:0004357">
    <property type="term" value="F:glutamate-cysteine ligase activity"/>
    <property type="evidence" value="ECO:0007669"/>
    <property type="project" value="UniProtKB-UniRule"/>
</dbReference>
<evidence type="ECO:0000256" key="1">
    <source>
        <dbReference type="ARBA" id="ARBA00022598"/>
    </source>
</evidence>
<dbReference type="InterPro" id="IPR006336">
    <property type="entry name" value="GCS2"/>
</dbReference>
<reference evidence="6 7" key="1">
    <citation type="submission" date="2019-10" db="EMBL/GenBank/DDBJ databases">
        <title>A soil myxobacterium in the family Polyangiaceae.</title>
        <authorList>
            <person name="Li Y."/>
            <person name="Wang J."/>
        </authorList>
    </citation>
    <scope>NUCLEOTIDE SEQUENCE [LARGE SCALE GENOMIC DNA]</scope>
    <source>
        <strain evidence="6 7">DSM 14734</strain>
    </source>
</reference>
<proteinExistence type="inferred from homology"/>
<sequence length="441" mass="48839">MRGIDDLLIPFHAAMKPRDRYRIGAEAEKFGVDTTTGDPLPYEGARSVLTVLEALVERHGWKMDRESATGPIIALERAGASVTLEPGGQLELSGAAFDNVHQICLEMSGHLAELRDISGELNLSWLGIGFHPLARQDELPWVPKSRYGIMRRYLPTVGTGGLDMMRRTATVQANFDYSSEEGAMRALRVSLRLSPVVTAMFANSPFVEGALWGGKSRRALTWLDVDPARQGLLENVLERGKRFVDYVEWALDAPMFLIKRGDVVLENTGQSFRSFLKHGFRGHHATSTDWQTHLNTLFPEVRLKRTIEVRGADSQSAALTCALPALWTGILYDDRALDEAEALTESFTFAELEALRPAITQQALEATFRGERLAALAERVLVIAEGGLARRARMRNGKDERVHLARLGSLVEKGQCPADALVEGLGEGSDLRREILVRSRI</sequence>
<dbReference type="PANTHER" id="PTHR34378:SF1">
    <property type="entry name" value="GLUTAMATE--CYSTEINE LIGASE, CHLOROPLASTIC"/>
    <property type="match status" value="1"/>
</dbReference>
<dbReference type="AlphaFoldDB" id="A0A6N7PP40"/>
<name>A0A6N7PP40_9BACT</name>
<keyword evidence="2 4" id="KW-0547">Nucleotide-binding</keyword>
<dbReference type="InterPro" id="IPR014746">
    <property type="entry name" value="Gln_synth/guanido_kin_cat_dom"/>
</dbReference>
<evidence type="ECO:0000313" key="6">
    <source>
        <dbReference type="EMBL" id="MRG91894.1"/>
    </source>
</evidence>
<comment type="catalytic activity">
    <reaction evidence="4">
        <text>L-cysteine + L-glutamate + ATP = gamma-L-glutamyl-L-cysteine + ADP + phosphate + H(+)</text>
        <dbReference type="Rhea" id="RHEA:13285"/>
        <dbReference type="ChEBI" id="CHEBI:15378"/>
        <dbReference type="ChEBI" id="CHEBI:29985"/>
        <dbReference type="ChEBI" id="CHEBI:30616"/>
        <dbReference type="ChEBI" id="CHEBI:35235"/>
        <dbReference type="ChEBI" id="CHEBI:43474"/>
        <dbReference type="ChEBI" id="CHEBI:58173"/>
        <dbReference type="ChEBI" id="CHEBI:456216"/>
        <dbReference type="EC" id="6.3.2.2"/>
    </reaction>
</comment>
<keyword evidence="3 4" id="KW-0067">ATP-binding</keyword>
<dbReference type="GO" id="GO:0006750">
    <property type="term" value="P:glutathione biosynthetic process"/>
    <property type="evidence" value="ECO:0007669"/>
    <property type="project" value="UniProtKB-UniRule"/>
</dbReference>
<dbReference type="Gene3D" id="3.30.590.20">
    <property type="match status" value="1"/>
</dbReference>
<dbReference type="Proteomes" id="UP000440224">
    <property type="component" value="Unassembled WGS sequence"/>
</dbReference>
<dbReference type="SUPFAM" id="SSF55931">
    <property type="entry name" value="Glutamine synthetase/guanido kinase"/>
    <property type="match status" value="1"/>
</dbReference>